<organism evidence="14 15">
    <name type="scientific">Zea mays</name>
    <name type="common">Maize</name>
    <dbReference type="NCBI Taxonomy" id="4577"/>
    <lineage>
        <taxon>Eukaryota</taxon>
        <taxon>Viridiplantae</taxon>
        <taxon>Streptophyta</taxon>
        <taxon>Embryophyta</taxon>
        <taxon>Tracheophyta</taxon>
        <taxon>Spermatophyta</taxon>
        <taxon>Magnoliopsida</taxon>
        <taxon>Liliopsida</taxon>
        <taxon>Poales</taxon>
        <taxon>Poaceae</taxon>
        <taxon>PACMAD clade</taxon>
        <taxon>Panicoideae</taxon>
        <taxon>Andropogonodae</taxon>
        <taxon>Andropogoneae</taxon>
        <taxon>Tripsacinae</taxon>
        <taxon>Zea</taxon>
    </lineage>
</organism>
<evidence type="ECO:0000259" key="13">
    <source>
        <dbReference type="Pfam" id="PF08263"/>
    </source>
</evidence>
<accession>A0A804UKN1</accession>
<dbReference type="InterPro" id="IPR013210">
    <property type="entry name" value="LRR_N_plant-typ"/>
</dbReference>
<feature type="region of interest" description="Disordered" evidence="10">
    <location>
        <begin position="232"/>
        <end position="254"/>
    </location>
</feature>
<evidence type="ECO:0000256" key="8">
    <source>
        <dbReference type="ARBA" id="ARBA00022989"/>
    </source>
</evidence>
<evidence type="ECO:0000256" key="5">
    <source>
        <dbReference type="ARBA" id="ARBA00022737"/>
    </source>
</evidence>
<dbReference type="Proteomes" id="UP000007305">
    <property type="component" value="Chromosome 9"/>
</dbReference>
<evidence type="ECO:0000256" key="12">
    <source>
        <dbReference type="SAM" id="SignalP"/>
    </source>
</evidence>
<dbReference type="Pfam" id="PF00560">
    <property type="entry name" value="LRR_1"/>
    <property type="match status" value="3"/>
</dbReference>
<feature type="domain" description="Leucine-rich repeat-containing N-terminal plant-type" evidence="13">
    <location>
        <begin position="28"/>
        <end position="64"/>
    </location>
</feature>
<evidence type="ECO:0000256" key="1">
    <source>
        <dbReference type="ARBA" id="ARBA00004370"/>
    </source>
</evidence>
<comment type="subcellular location">
    <subcellularLocation>
        <location evidence="1">Membrane</location>
    </subcellularLocation>
</comment>
<keyword evidence="15" id="KW-1185">Reference proteome</keyword>
<keyword evidence="8 11" id="KW-1133">Transmembrane helix</keyword>
<evidence type="ECO:0000256" key="11">
    <source>
        <dbReference type="SAM" id="Phobius"/>
    </source>
</evidence>
<evidence type="ECO:0000256" key="10">
    <source>
        <dbReference type="SAM" id="MobiDB-lite"/>
    </source>
</evidence>
<keyword evidence="3 11" id="KW-0812">Transmembrane</keyword>
<feature type="compositionally biased region" description="Low complexity" evidence="10">
    <location>
        <begin position="535"/>
        <end position="544"/>
    </location>
</feature>
<dbReference type="Gene3D" id="3.80.10.10">
    <property type="entry name" value="Ribonuclease Inhibitor"/>
    <property type="match status" value="2"/>
</dbReference>
<dbReference type="PANTHER" id="PTHR48010:SF76">
    <property type="entry name" value="INACTIVE RECEPTOR KINASE RLK902-RELATED"/>
    <property type="match status" value="1"/>
</dbReference>
<evidence type="ECO:0007829" key="16">
    <source>
        <dbReference type="PeptideAtlas" id="A0A804UKN1"/>
    </source>
</evidence>
<dbReference type="InterPro" id="IPR032675">
    <property type="entry name" value="LRR_dom_sf"/>
</dbReference>
<feature type="transmembrane region" description="Helical" evidence="11">
    <location>
        <begin position="264"/>
        <end position="286"/>
    </location>
</feature>
<dbReference type="Gramene" id="Zm00001eb399890_T001">
    <property type="protein sequence ID" value="Zm00001eb399890_P001"/>
    <property type="gene ID" value="Zm00001eb399890"/>
</dbReference>
<dbReference type="InterPro" id="IPR050994">
    <property type="entry name" value="At_inactive_RLKs"/>
</dbReference>
<feature type="compositionally biased region" description="Basic and acidic residues" evidence="10">
    <location>
        <begin position="576"/>
        <end position="593"/>
    </location>
</feature>
<keyword evidence="16" id="KW-1267">Proteomics identification</keyword>
<evidence type="ECO:0000256" key="7">
    <source>
        <dbReference type="ARBA" id="ARBA00022840"/>
    </source>
</evidence>
<dbReference type="EnsemblPlants" id="Zm00001eb399890_T001">
    <property type="protein sequence ID" value="Zm00001eb399890_P001"/>
    <property type="gene ID" value="Zm00001eb399890"/>
</dbReference>
<dbReference type="AlphaFoldDB" id="A0A804UKN1"/>
<feature type="region of interest" description="Disordered" evidence="10">
    <location>
        <begin position="316"/>
        <end position="609"/>
    </location>
</feature>
<keyword evidence="4 12" id="KW-0732">Signal</keyword>
<dbReference type="GO" id="GO:0016020">
    <property type="term" value="C:membrane"/>
    <property type="evidence" value="ECO:0007669"/>
    <property type="project" value="UniProtKB-SubCell"/>
</dbReference>
<reference evidence="14" key="2">
    <citation type="submission" date="2019-07" db="EMBL/GenBank/DDBJ databases">
        <authorList>
            <person name="Seetharam A."/>
            <person name="Woodhouse M."/>
            <person name="Cannon E."/>
        </authorList>
    </citation>
    <scope>NUCLEOTIDE SEQUENCE [LARGE SCALE GENOMIC DNA]</scope>
    <source>
        <strain evidence="14">cv. B73</strain>
    </source>
</reference>
<proteinExistence type="evidence at protein level"/>
<evidence type="ECO:0000313" key="15">
    <source>
        <dbReference type="Proteomes" id="UP000007305"/>
    </source>
</evidence>
<feature type="compositionally biased region" description="Low complexity" evidence="10">
    <location>
        <begin position="323"/>
        <end position="332"/>
    </location>
</feature>
<evidence type="ECO:0000256" key="2">
    <source>
        <dbReference type="ARBA" id="ARBA00022614"/>
    </source>
</evidence>
<evidence type="ECO:0000256" key="3">
    <source>
        <dbReference type="ARBA" id="ARBA00022692"/>
    </source>
</evidence>
<protein>
    <recommendedName>
        <fullName evidence="13">Leucine-rich repeat-containing N-terminal plant-type domain-containing protein</fullName>
    </recommendedName>
</protein>
<feature type="chain" id="PRO_5032520281" description="Leucine-rich repeat-containing N-terminal plant-type domain-containing protein" evidence="12">
    <location>
        <begin position="26"/>
        <end position="635"/>
    </location>
</feature>
<keyword evidence="9 11" id="KW-0472">Membrane</keyword>
<dbReference type="Pfam" id="PF08263">
    <property type="entry name" value="LRRNT_2"/>
    <property type="match status" value="1"/>
</dbReference>
<reference evidence="14" key="3">
    <citation type="submission" date="2021-05" db="UniProtKB">
        <authorList>
            <consortium name="EnsemblPlants"/>
        </authorList>
    </citation>
    <scope>IDENTIFICATION</scope>
    <source>
        <strain evidence="14">cv. B73</strain>
    </source>
</reference>
<keyword evidence="7" id="KW-0067">ATP-binding</keyword>
<name>A0A804UKN1_MAIZE</name>
<dbReference type="SUPFAM" id="SSF52058">
    <property type="entry name" value="L domain-like"/>
    <property type="match status" value="1"/>
</dbReference>
<keyword evidence="6" id="KW-0547">Nucleotide-binding</keyword>
<feature type="signal peptide" evidence="12">
    <location>
        <begin position="1"/>
        <end position="25"/>
    </location>
</feature>
<keyword evidence="5" id="KW-0677">Repeat</keyword>
<dbReference type="PANTHER" id="PTHR48010">
    <property type="entry name" value="OS05G0588300 PROTEIN"/>
    <property type="match status" value="1"/>
</dbReference>
<reference evidence="15" key="1">
    <citation type="journal article" date="2009" name="Science">
        <title>The B73 maize genome: complexity, diversity, and dynamics.</title>
        <authorList>
            <person name="Schnable P.S."/>
            <person name="Ware D."/>
            <person name="Fulton R.S."/>
            <person name="Stein J.C."/>
            <person name="Wei F."/>
            <person name="Pasternak S."/>
            <person name="Liang C."/>
            <person name="Zhang J."/>
            <person name="Fulton L."/>
            <person name="Graves T.A."/>
            <person name="Minx P."/>
            <person name="Reily A.D."/>
            <person name="Courtney L."/>
            <person name="Kruchowski S.S."/>
            <person name="Tomlinson C."/>
            <person name="Strong C."/>
            <person name="Delehaunty K."/>
            <person name="Fronick C."/>
            <person name="Courtney B."/>
            <person name="Rock S.M."/>
            <person name="Belter E."/>
            <person name="Du F."/>
            <person name="Kim K."/>
            <person name="Abbott R.M."/>
            <person name="Cotton M."/>
            <person name="Levy A."/>
            <person name="Marchetto P."/>
            <person name="Ochoa K."/>
            <person name="Jackson S.M."/>
            <person name="Gillam B."/>
            <person name="Chen W."/>
            <person name="Yan L."/>
            <person name="Higginbotham J."/>
            <person name="Cardenas M."/>
            <person name="Waligorski J."/>
            <person name="Applebaum E."/>
            <person name="Phelps L."/>
            <person name="Falcone J."/>
            <person name="Kanchi K."/>
            <person name="Thane T."/>
            <person name="Scimone A."/>
            <person name="Thane N."/>
            <person name="Henke J."/>
            <person name="Wang T."/>
            <person name="Ruppert J."/>
            <person name="Shah N."/>
            <person name="Rotter K."/>
            <person name="Hodges J."/>
            <person name="Ingenthron E."/>
            <person name="Cordes M."/>
            <person name="Kohlberg S."/>
            <person name="Sgro J."/>
            <person name="Delgado B."/>
            <person name="Mead K."/>
            <person name="Chinwalla A."/>
            <person name="Leonard S."/>
            <person name="Crouse K."/>
            <person name="Collura K."/>
            <person name="Kudrna D."/>
            <person name="Currie J."/>
            <person name="He R."/>
            <person name="Angelova A."/>
            <person name="Rajasekar S."/>
            <person name="Mueller T."/>
            <person name="Lomeli R."/>
            <person name="Scara G."/>
            <person name="Ko A."/>
            <person name="Delaney K."/>
            <person name="Wissotski M."/>
            <person name="Lopez G."/>
            <person name="Campos D."/>
            <person name="Braidotti M."/>
            <person name="Ashley E."/>
            <person name="Golser W."/>
            <person name="Kim H."/>
            <person name="Lee S."/>
            <person name="Lin J."/>
            <person name="Dujmic Z."/>
            <person name="Kim W."/>
            <person name="Talag J."/>
            <person name="Zuccolo A."/>
            <person name="Fan C."/>
            <person name="Sebastian A."/>
            <person name="Kramer M."/>
            <person name="Spiegel L."/>
            <person name="Nascimento L."/>
            <person name="Zutavern T."/>
            <person name="Miller B."/>
            <person name="Ambroise C."/>
            <person name="Muller S."/>
            <person name="Spooner W."/>
            <person name="Narechania A."/>
            <person name="Ren L."/>
            <person name="Wei S."/>
            <person name="Kumari S."/>
            <person name="Faga B."/>
            <person name="Levy M.J."/>
            <person name="McMahan L."/>
            <person name="Van Buren P."/>
            <person name="Vaughn M.W."/>
            <person name="Ying K."/>
            <person name="Yeh C.-T."/>
            <person name="Emrich S.J."/>
            <person name="Jia Y."/>
            <person name="Kalyanaraman A."/>
            <person name="Hsia A.-P."/>
            <person name="Barbazuk W.B."/>
            <person name="Baucom R.S."/>
            <person name="Brutnell T.P."/>
            <person name="Carpita N.C."/>
            <person name="Chaparro C."/>
            <person name="Chia J.-M."/>
            <person name="Deragon J.-M."/>
            <person name="Estill J.C."/>
            <person name="Fu Y."/>
            <person name="Jeddeloh J.A."/>
            <person name="Han Y."/>
            <person name="Lee H."/>
            <person name="Li P."/>
            <person name="Lisch D.R."/>
            <person name="Liu S."/>
            <person name="Liu Z."/>
            <person name="Nagel D.H."/>
            <person name="McCann M.C."/>
            <person name="SanMiguel P."/>
            <person name="Myers A.M."/>
            <person name="Nettleton D."/>
            <person name="Nguyen J."/>
            <person name="Penning B.W."/>
            <person name="Ponnala L."/>
            <person name="Schneider K.L."/>
            <person name="Schwartz D.C."/>
            <person name="Sharma A."/>
            <person name="Soderlund C."/>
            <person name="Springer N.M."/>
            <person name="Sun Q."/>
            <person name="Wang H."/>
            <person name="Waterman M."/>
            <person name="Westerman R."/>
            <person name="Wolfgruber T.K."/>
            <person name="Yang L."/>
            <person name="Yu Y."/>
            <person name="Zhang L."/>
            <person name="Zhou S."/>
            <person name="Zhu Q."/>
            <person name="Bennetzen J.L."/>
            <person name="Dawe R.K."/>
            <person name="Jiang J."/>
            <person name="Jiang N."/>
            <person name="Presting G.G."/>
            <person name="Wessler S.R."/>
            <person name="Aluru S."/>
            <person name="Martienssen R.A."/>
            <person name="Clifton S.W."/>
            <person name="McCombie W.R."/>
            <person name="Wing R.A."/>
            <person name="Wilson R.K."/>
        </authorList>
    </citation>
    <scope>NUCLEOTIDE SEQUENCE [LARGE SCALE GENOMIC DNA]</scope>
    <source>
        <strain evidence="15">cv. B73</strain>
    </source>
</reference>
<evidence type="ECO:0000256" key="9">
    <source>
        <dbReference type="ARBA" id="ARBA00023136"/>
    </source>
</evidence>
<keyword evidence="2" id="KW-0433">Leucine-rich repeat</keyword>
<dbReference type="GO" id="GO:0005524">
    <property type="term" value="F:ATP binding"/>
    <property type="evidence" value="ECO:0007669"/>
    <property type="project" value="UniProtKB-KW"/>
</dbReference>
<dbReference type="InterPro" id="IPR001611">
    <property type="entry name" value="Leu-rich_rpt"/>
</dbReference>
<sequence>MPAPAAGLSVLVLFVFAAALPALSADDLNTDAQALQALRSAVGRSALPSWNSSTPTCQWQGVTCESGRVVELRLPGAGLMGNLPSGVLGNLSALRTLSLRYNALTGPIPDDLSRLSELRAIYFQHNSFSGEVPASLFELKNLVRLDIAGNKFSGKISQDFNKLIRLGTLYLDGNSFTGEIPKLQLPALEQFNVSYNQLNGSIPNTLRKMPKDSFLGNTGLCGGPLGLCPGESAPTPAGAPESQPGAGGAGDVGGGKKKKLSGGAIAGIAIGSVFGVLLLLALLFFLCRKRSSCRRCGYGGSKDRRVDRVQEAHLLRPHGGGPAVRPGGPAARLGGGAWQGRVRDGVQGGDGERVRRGGEAAQGRGPPGAGVPGAHRGHRRRAARAGGAPPRLLLQQGREAPRLRLHVHGQPLRPAAREPRLRPDAAGLGDAVGDRAGGGSRRGAHPLHGAHGVARQHQVLQRPSHQELRGARVGPRPPHARRPLLLAHQGVRLPRTGGHRHPPRLAEGRRLQLRRPPAGAAHGEGAHARRRQRGGARPAALGAVRRVRPGAPQVPKRRGGDGAAPPARHRLLRAAPRQEARHVRGGHADRRDPPLQPRRPAGGRQRRRRRAISITAVAVAPPLIHHHTYCVNLSE</sequence>
<dbReference type="FunFam" id="3.80.10.10:FF:000234">
    <property type="entry name" value="Probable inactive receptor kinase RLK902"/>
    <property type="match status" value="1"/>
</dbReference>
<evidence type="ECO:0000256" key="4">
    <source>
        <dbReference type="ARBA" id="ARBA00022729"/>
    </source>
</evidence>
<evidence type="ECO:0000256" key="6">
    <source>
        <dbReference type="ARBA" id="ARBA00022741"/>
    </source>
</evidence>
<feature type="compositionally biased region" description="Low complexity" evidence="10">
    <location>
        <begin position="514"/>
        <end position="523"/>
    </location>
</feature>
<evidence type="ECO:0000313" key="14">
    <source>
        <dbReference type="EnsemblPlants" id="Zm00001eb399890_P001"/>
    </source>
</evidence>
<gene>
    <name evidence="14" type="primary">LOC100285980</name>
</gene>